<name>A0A1H0ICB9_9GAMM</name>
<reference evidence="3" key="1">
    <citation type="submission" date="2016-10" db="EMBL/GenBank/DDBJ databases">
        <authorList>
            <person name="Varghese N."/>
            <person name="Submissions S."/>
        </authorList>
    </citation>
    <scope>NUCLEOTIDE SEQUENCE [LARGE SCALE GENOMIC DNA]</scope>
    <source>
        <strain evidence="3">CGMCC 1.6444</strain>
    </source>
</reference>
<accession>A0A1H0ICB9</accession>
<dbReference type="PROSITE" id="PS51257">
    <property type="entry name" value="PROKAR_LIPOPROTEIN"/>
    <property type="match status" value="1"/>
</dbReference>
<dbReference type="OrthoDB" id="9947791at2"/>
<gene>
    <name evidence="2" type="ORF">SAMN04487957_10567</name>
</gene>
<feature type="compositionally biased region" description="Basic and acidic residues" evidence="1">
    <location>
        <begin position="92"/>
        <end position="107"/>
    </location>
</feature>
<organism evidence="2 3">
    <name type="scientific">Halomonas shengliensis</name>
    <dbReference type="NCBI Taxonomy" id="419597"/>
    <lineage>
        <taxon>Bacteria</taxon>
        <taxon>Pseudomonadati</taxon>
        <taxon>Pseudomonadota</taxon>
        <taxon>Gammaproteobacteria</taxon>
        <taxon>Oceanospirillales</taxon>
        <taxon>Halomonadaceae</taxon>
        <taxon>Halomonas</taxon>
    </lineage>
</organism>
<evidence type="ECO:0000313" key="3">
    <source>
        <dbReference type="Proteomes" id="UP000199075"/>
    </source>
</evidence>
<keyword evidence="3" id="KW-1185">Reference proteome</keyword>
<dbReference type="EMBL" id="FNIV01000005">
    <property type="protein sequence ID" value="SDO29109.1"/>
    <property type="molecule type" value="Genomic_DNA"/>
</dbReference>
<dbReference type="Proteomes" id="UP000199075">
    <property type="component" value="Unassembled WGS sequence"/>
</dbReference>
<feature type="region of interest" description="Disordered" evidence="1">
    <location>
        <begin position="79"/>
        <end position="143"/>
    </location>
</feature>
<protein>
    <submittedName>
        <fullName evidence="2">Uncharacterized protein</fullName>
    </submittedName>
</protein>
<dbReference type="STRING" id="419597.SAMN04487957_10567"/>
<dbReference type="AlphaFoldDB" id="A0A1H0ICB9"/>
<sequence>MSVKTKELSILAAVAQQCAETRRPISSLIVMAACNARTGIEQDKVLVHLASLKRQGYVTQSGERWEVTPEGHQAARQAMTQAAMPSRAPEPIPEKPPVRPKSRDTLRPRQLTAPRPVTRPESAPSNHLRGATKKVEGDGTGEALPPIEYPGTIERLALPIPHDLLHRCAAMNMTLMADARQRYEASRCPEALSEINWLAETGRLLLKAGGEV</sequence>
<evidence type="ECO:0000256" key="1">
    <source>
        <dbReference type="SAM" id="MobiDB-lite"/>
    </source>
</evidence>
<proteinExistence type="predicted"/>
<evidence type="ECO:0000313" key="2">
    <source>
        <dbReference type="EMBL" id="SDO29109.1"/>
    </source>
</evidence>
<dbReference type="RefSeq" id="WP_089678369.1">
    <property type="nucleotide sequence ID" value="NZ_FNIV01000005.1"/>
</dbReference>